<dbReference type="InterPro" id="IPR038729">
    <property type="entry name" value="Rad50/SbcC_AAA"/>
</dbReference>
<dbReference type="GO" id="GO:0005524">
    <property type="term" value="F:ATP binding"/>
    <property type="evidence" value="ECO:0007669"/>
    <property type="project" value="UniProtKB-KW"/>
</dbReference>
<dbReference type="PANTHER" id="PTHR19306:SF6">
    <property type="entry name" value="STRUCTURAL MAINTENANCE OF CHROMOSOMES PROTEIN 6"/>
    <property type="match status" value="1"/>
</dbReference>
<dbReference type="Pfam" id="PF02463">
    <property type="entry name" value="SMC_N"/>
    <property type="match status" value="1"/>
</dbReference>
<evidence type="ECO:0000256" key="3">
    <source>
        <dbReference type="ARBA" id="ARBA00006793"/>
    </source>
</evidence>
<dbReference type="Pfam" id="PF13476">
    <property type="entry name" value="AAA_23"/>
    <property type="match status" value="1"/>
</dbReference>
<keyword evidence="6" id="KW-0227">DNA damage</keyword>
<keyword evidence="9" id="KW-0233">DNA recombination</keyword>
<keyword evidence="11" id="KW-0539">Nucleus</keyword>
<dbReference type="CTD" id="79677"/>
<reference evidence="17" key="1">
    <citation type="submission" date="2025-08" db="UniProtKB">
        <authorList>
            <consortium name="RefSeq"/>
        </authorList>
    </citation>
    <scope>IDENTIFICATION</scope>
    <source>
        <strain evidence="17">USDA-PBARC FA_bdor</strain>
        <tissue evidence="17">Whole organism</tissue>
    </source>
</reference>
<organism evidence="16 17">
    <name type="scientific">Fopius arisanus</name>
    <dbReference type="NCBI Taxonomy" id="64838"/>
    <lineage>
        <taxon>Eukaryota</taxon>
        <taxon>Metazoa</taxon>
        <taxon>Ecdysozoa</taxon>
        <taxon>Arthropoda</taxon>
        <taxon>Hexapoda</taxon>
        <taxon>Insecta</taxon>
        <taxon>Pterygota</taxon>
        <taxon>Neoptera</taxon>
        <taxon>Endopterygota</taxon>
        <taxon>Hymenoptera</taxon>
        <taxon>Apocrita</taxon>
        <taxon>Ichneumonoidea</taxon>
        <taxon>Braconidae</taxon>
        <taxon>Opiinae</taxon>
        <taxon>Fopius</taxon>
    </lineage>
</organism>
<evidence type="ECO:0000256" key="1">
    <source>
        <dbReference type="ARBA" id="ARBA00004123"/>
    </source>
</evidence>
<dbReference type="GO" id="GO:0003684">
    <property type="term" value="F:damaged DNA binding"/>
    <property type="evidence" value="ECO:0007669"/>
    <property type="project" value="TreeGrafter"/>
</dbReference>
<keyword evidence="8 12" id="KW-0175">Coiled coil</keyword>
<dbReference type="GeneID" id="105266348"/>
<comment type="subcellular location">
    <subcellularLocation>
        <location evidence="2">Chromosome</location>
    </subcellularLocation>
    <subcellularLocation>
        <location evidence="1">Nucleus</location>
    </subcellularLocation>
</comment>
<dbReference type="GO" id="GO:0003697">
    <property type="term" value="F:single-stranded DNA binding"/>
    <property type="evidence" value="ECO:0007669"/>
    <property type="project" value="TreeGrafter"/>
</dbReference>
<evidence type="ECO:0000256" key="4">
    <source>
        <dbReference type="ARBA" id="ARBA00022454"/>
    </source>
</evidence>
<evidence type="ECO:0000256" key="5">
    <source>
        <dbReference type="ARBA" id="ARBA00022741"/>
    </source>
</evidence>
<evidence type="ECO:0000256" key="12">
    <source>
        <dbReference type="SAM" id="Coils"/>
    </source>
</evidence>
<keyword evidence="5" id="KW-0547">Nucleotide-binding</keyword>
<feature type="domain" description="RecF/RecN/SMC N-terminal" evidence="14">
    <location>
        <begin position="801"/>
        <end position="1044"/>
    </location>
</feature>
<dbReference type="InterPro" id="IPR003395">
    <property type="entry name" value="RecF/RecN/SMC_N"/>
</dbReference>
<feature type="coiled-coil region" evidence="12">
    <location>
        <begin position="224"/>
        <end position="278"/>
    </location>
</feature>
<keyword evidence="7" id="KW-0067">ATP-binding</keyword>
<evidence type="ECO:0000313" key="17">
    <source>
        <dbReference type="RefSeq" id="XP_011302748.1"/>
    </source>
</evidence>
<evidence type="ECO:0000256" key="10">
    <source>
        <dbReference type="ARBA" id="ARBA00023204"/>
    </source>
</evidence>
<dbReference type="PANTHER" id="PTHR19306">
    <property type="entry name" value="STRUCTURAL MAINTENANCE OF CHROMOSOMES 5,6 SMC5, SMC6"/>
    <property type="match status" value="1"/>
</dbReference>
<dbReference type="GO" id="GO:0000724">
    <property type="term" value="P:double-strand break repair via homologous recombination"/>
    <property type="evidence" value="ECO:0007669"/>
    <property type="project" value="TreeGrafter"/>
</dbReference>
<feature type="coiled-coil region" evidence="12">
    <location>
        <begin position="672"/>
        <end position="843"/>
    </location>
</feature>
<dbReference type="Proteomes" id="UP000694866">
    <property type="component" value="Unplaced"/>
</dbReference>
<gene>
    <name evidence="17" type="primary">SMC6</name>
</gene>
<protein>
    <submittedName>
        <fullName evidence="17">Structural maintenance of chromosomes protein 6 isoform X1</fullName>
    </submittedName>
</protein>
<keyword evidence="4" id="KW-0158">Chromosome</keyword>
<evidence type="ECO:0000259" key="14">
    <source>
        <dbReference type="Pfam" id="PF02463"/>
    </source>
</evidence>
<evidence type="ECO:0000313" key="16">
    <source>
        <dbReference type="Proteomes" id="UP000694866"/>
    </source>
</evidence>
<dbReference type="OrthoDB" id="10072614at2759"/>
<dbReference type="GO" id="GO:0016887">
    <property type="term" value="F:ATP hydrolysis activity"/>
    <property type="evidence" value="ECO:0007669"/>
    <property type="project" value="InterPro"/>
</dbReference>
<dbReference type="RefSeq" id="XP_011302748.1">
    <property type="nucleotide sequence ID" value="XM_011304446.1"/>
</dbReference>
<dbReference type="KEGG" id="fas:105266348"/>
<evidence type="ECO:0000256" key="9">
    <source>
        <dbReference type="ARBA" id="ARBA00023172"/>
    </source>
</evidence>
<dbReference type="AlphaFoldDB" id="A0A9R1T5B3"/>
<proteinExistence type="inferred from homology"/>
<dbReference type="Gene3D" id="3.40.50.300">
    <property type="entry name" value="P-loop containing nucleotide triphosphate hydrolases"/>
    <property type="match status" value="2"/>
</dbReference>
<evidence type="ECO:0000256" key="8">
    <source>
        <dbReference type="ARBA" id="ARBA00023054"/>
    </source>
</evidence>
<name>A0A9R1T5B3_9HYME</name>
<evidence type="ECO:0000256" key="7">
    <source>
        <dbReference type="ARBA" id="ARBA00022840"/>
    </source>
</evidence>
<evidence type="ECO:0000259" key="15">
    <source>
        <dbReference type="Pfam" id="PF13476"/>
    </source>
</evidence>
<dbReference type="InterPro" id="IPR027417">
    <property type="entry name" value="P-loop_NTPase"/>
</dbReference>
<evidence type="ECO:0000256" key="11">
    <source>
        <dbReference type="ARBA" id="ARBA00023242"/>
    </source>
</evidence>
<sequence length="1086" mass="124775">MSSQTNQKKKRKNQHSLDEEVGRAKRSKDKESGDESLLLESLQGKATAGRIKKLVLRNFFCHDHLVMEFNKNVNFIVGRNGSGKSAILTAITIGLGGRASTTERGDSFKTFIKSGKVSCTIEITLINEGPKAYEPEIYGKVIKVVRTISETSSKVIIKGQRDNLVSKRKADLLKITSALNIQVDNPISILNQNAAKKFLIQPKGDRMYELFMQATQLNIIGKNYKEALQISKETQTRMQDTQRELQKNKNEIEAIEEKIKAIDNLESVRKKYEELECECLWARVIAQEARVNAAEKACVNGERTVEELVTNADQNYNGKAEKIDGKIAEITEHIRESEKEAATCESAWEEIRNKYQGKKDGLAAKEREYKACKQSINRTLKDLDTINTEIVRLEQLNSQAYNEKAQLEQHKISVEAELREVEQRIKTAQVDQVHINSDKLRLEMEEREYRVDVNQKEHQLGQLQAQLGNLSLSSSNSLDVYGRDMIRLLKRIDEENRQQHFEQRPRGPIGAAIKMKDSSWTPIVEKAIGNLISGFCVDNRGDAQLLGKLIQEVYSGQKSPEIICSKFLDRVHDVRNNSTRTERYCNVFDIMEVSDPVIANCLIDQRSPESILLIPTSDEAAALLKDRENVPQNCKMALTKTGETFYPDPNYRTYSGYISNPRYLQVSTAQVVQSLKKEIREIQEEFDESKKLLTAKCEALHQSRVASKNLFKKITQLRGMLNKLSAKADELKDKLSDRVQDNGDNHSHFISLRSEYEQRLEQLRIEEQRLGDEVKELQGKINEIETELTRCREKANDVDELINPLKMRIRKLEEEKRQCQIQMKEANNRILSARHSLEQAVAEKEYQKGTLQVFLDHAEGHSRRIETSRTEEEINEEMKKRTARIALVETKYGTRDVLYEQLEIKKTRYLEVEQVLDVLLAANDQHLQRVENRRKEYKDMRSEMGERVQNAFSAILILRGYKGSLIINYVDKTLDLSVIPQNTTGRDRNETITLSGGERSYSTVAFVLALWECTAVPFYFLDEFDVFMDKVNRRIIMEILLLHTRDHPECQFGFFTPLDASIVRSSDSLTIHQLEAPERQLTQNNR</sequence>
<dbReference type="GO" id="GO:0035861">
    <property type="term" value="C:site of double-strand break"/>
    <property type="evidence" value="ECO:0007669"/>
    <property type="project" value="TreeGrafter"/>
</dbReference>
<feature type="domain" description="Rad50/SbcC-type AAA" evidence="15">
    <location>
        <begin position="53"/>
        <end position="262"/>
    </location>
</feature>
<keyword evidence="16" id="KW-1185">Reference proteome</keyword>
<evidence type="ECO:0000256" key="2">
    <source>
        <dbReference type="ARBA" id="ARBA00004286"/>
    </source>
</evidence>
<comment type="similarity">
    <text evidence="3">Belongs to the SMC family. SMC6 subfamily.</text>
</comment>
<dbReference type="GO" id="GO:0030915">
    <property type="term" value="C:Smc5-Smc6 complex"/>
    <property type="evidence" value="ECO:0007669"/>
    <property type="project" value="TreeGrafter"/>
</dbReference>
<feature type="coiled-coil region" evidence="12">
    <location>
        <begin position="376"/>
        <end position="431"/>
    </location>
</feature>
<dbReference type="Gene3D" id="1.10.287.1490">
    <property type="match status" value="1"/>
</dbReference>
<evidence type="ECO:0000256" key="6">
    <source>
        <dbReference type="ARBA" id="ARBA00022763"/>
    </source>
</evidence>
<dbReference type="SUPFAM" id="SSF52540">
    <property type="entry name" value="P-loop containing nucleoside triphosphate hydrolases"/>
    <property type="match status" value="1"/>
</dbReference>
<keyword evidence="10" id="KW-0234">DNA repair</keyword>
<feature type="compositionally biased region" description="Basic and acidic residues" evidence="13">
    <location>
        <begin position="15"/>
        <end position="33"/>
    </location>
</feature>
<dbReference type="GO" id="GO:0005634">
    <property type="term" value="C:nucleus"/>
    <property type="evidence" value="ECO:0007669"/>
    <property type="project" value="UniProtKB-SubCell"/>
</dbReference>
<feature type="region of interest" description="Disordered" evidence="13">
    <location>
        <begin position="1"/>
        <end position="36"/>
    </location>
</feature>
<evidence type="ECO:0000256" key="13">
    <source>
        <dbReference type="SAM" id="MobiDB-lite"/>
    </source>
</evidence>
<accession>A0A9R1T5B3</accession>